<organism evidence="6 7">
    <name type="scientific">Vigna radiata var. radiata</name>
    <name type="common">Mung bean</name>
    <name type="synonym">Phaseolus aureus</name>
    <dbReference type="NCBI Taxonomy" id="3916"/>
    <lineage>
        <taxon>Eukaryota</taxon>
        <taxon>Viridiplantae</taxon>
        <taxon>Streptophyta</taxon>
        <taxon>Embryophyta</taxon>
        <taxon>Tracheophyta</taxon>
        <taxon>Spermatophyta</taxon>
        <taxon>Magnoliopsida</taxon>
        <taxon>eudicotyledons</taxon>
        <taxon>Gunneridae</taxon>
        <taxon>Pentapetalae</taxon>
        <taxon>rosids</taxon>
        <taxon>fabids</taxon>
        <taxon>Fabales</taxon>
        <taxon>Fabaceae</taxon>
        <taxon>Papilionoideae</taxon>
        <taxon>50 kb inversion clade</taxon>
        <taxon>NPAAA clade</taxon>
        <taxon>indigoferoid/millettioid clade</taxon>
        <taxon>Phaseoleae</taxon>
        <taxon>Vigna</taxon>
    </lineage>
</organism>
<name>A0A3Q0ENC6_VIGRR</name>
<dbReference type="InterPro" id="IPR003114">
    <property type="entry name" value="Phox_assoc"/>
</dbReference>
<dbReference type="PROSITE" id="PS50195">
    <property type="entry name" value="PX"/>
    <property type="match status" value="1"/>
</dbReference>
<dbReference type="Gene3D" id="3.30.1520.10">
    <property type="entry name" value="Phox-like domain"/>
    <property type="match status" value="1"/>
</dbReference>
<keyword evidence="6" id="KW-1185">Reference proteome</keyword>
<dbReference type="Pfam" id="PF02194">
    <property type="entry name" value="PXA"/>
    <property type="match status" value="1"/>
</dbReference>
<reference evidence="6" key="1">
    <citation type="journal article" date="2014" name="Nat. Commun.">
        <title>Genome sequence of mungbean and insights into evolution within Vigna species.</title>
        <authorList>
            <person name="Kang Y.J."/>
            <person name="Kim S.K."/>
            <person name="Kim M.Y."/>
            <person name="Lestari P."/>
            <person name="Kim K.H."/>
            <person name="Ha B.K."/>
            <person name="Jun T.H."/>
            <person name="Hwang W.J."/>
            <person name="Lee T."/>
            <person name="Lee J."/>
            <person name="Shim S."/>
            <person name="Yoon M.Y."/>
            <person name="Jang Y.E."/>
            <person name="Han K.S."/>
            <person name="Taeprayoon P."/>
            <person name="Yoon N."/>
            <person name="Somta P."/>
            <person name="Tanya P."/>
            <person name="Kim K.S."/>
            <person name="Gwag J.G."/>
            <person name="Moon J.K."/>
            <person name="Lee Y.H."/>
            <person name="Park B.S."/>
            <person name="Bombarely A."/>
            <person name="Doyle J.J."/>
            <person name="Jackson S.A."/>
            <person name="Schafleitner R."/>
            <person name="Srinives P."/>
            <person name="Varshney R.K."/>
            <person name="Lee S.H."/>
        </authorList>
    </citation>
    <scope>NUCLEOTIDE SEQUENCE [LARGE SCALE GENOMIC DNA]</scope>
    <source>
        <strain evidence="6">cv. VC1973A</strain>
    </source>
</reference>
<keyword evidence="2" id="KW-0963">Cytoplasm</keyword>
<dbReference type="STRING" id="3916.A0A3Q0ENC6"/>
<evidence type="ECO:0000313" key="7">
    <source>
        <dbReference type="RefSeq" id="XP_022631727.1"/>
    </source>
</evidence>
<feature type="region of interest" description="Disordered" evidence="3">
    <location>
        <begin position="415"/>
        <end position="435"/>
    </location>
</feature>
<evidence type="ECO:0000259" key="5">
    <source>
        <dbReference type="PROSITE" id="PS51207"/>
    </source>
</evidence>
<feature type="compositionally biased region" description="Basic and acidic residues" evidence="3">
    <location>
        <begin position="417"/>
        <end position="432"/>
    </location>
</feature>
<dbReference type="GO" id="GO:0035091">
    <property type="term" value="F:phosphatidylinositol binding"/>
    <property type="evidence" value="ECO:0007669"/>
    <property type="project" value="InterPro"/>
</dbReference>
<proteinExistence type="predicted"/>
<evidence type="ECO:0000256" key="2">
    <source>
        <dbReference type="ARBA" id="ARBA00022490"/>
    </source>
</evidence>
<dbReference type="PANTHER" id="PTHR22999:SF42">
    <property type="entry name" value="SORTING NEXIN CARBOXY-TERMINAL PROTEIN"/>
    <property type="match status" value="1"/>
</dbReference>
<dbReference type="RefSeq" id="XP_022631727.1">
    <property type="nucleotide sequence ID" value="XM_022776006.1"/>
</dbReference>
<dbReference type="GO" id="GO:0016020">
    <property type="term" value="C:membrane"/>
    <property type="evidence" value="ECO:0007669"/>
    <property type="project" value="UniProtKB-ARBA"/>
</dbReference>
<gene>
    <name evidence="7" type="primary">LOC106776822</name>
</gene>
<dbReference type="OrthoDB" id="120967at2759"/>
<feature type="region of interest" description="Disordered" evidence="3">
    <location>
        <begin position="606"/>
        <end position="671"/>
    </location>
</feature>
<dbReference type="SMART" id="SM00312">
    <property type="entry name" value="PX"/>
    <property type="match status" value="1"/>
</dbReference>
<accession>A0A3Q0ENC6</accession>
<dbReference type="Pfam" id="PF08628">
    <property type="entry name" value="Nexin_C"/>
    <property type="match status" value="1"/>
</dbReference>
<dbReference type="AlphaFoldDB" id="A0A3Q0ENC6"/>
<evidence type="ECO:0000256" key="3">
    <source>
        <dbReference type="SAM" id="MobiDB-lite"/>
    </source>
</evidence>
<dbReference type="InterPro" id="IPR001683">
    <property type="entry name" value="PX_dom"/>
</dbReference>
<evidence type="ECO:0000259" key="4">
    <source>
        <dbReference type="PROSITE" id="PS50195"/>
    </source>
</evidence>
<dbReference type="GeneID" id="106776822"/>
<dbReference type="InterPro" id="IPR051837">
    <property type="entry name" value="SortingNexin/PXDomain-PKLike"/>
</dbReference>
<reference evidence="7" key="2">
    <citation type="submission" date="2025-08" db="UniProtKB">
        <authorList>
            <consortium name="RefSeq"/>
        </authorList>
    </citation>
    <scope>IDENTIFICATION</scope>
    <source>
        <tissue evidence="7">Leaf</tissue>
    </source>
</reference>
<dbReference type="CDD" id="cd06872">
    <property type="entry name" value="PX_SNX19_like_plant"/>
    <property type="match status" value="1"/>
</dbReference>
<dbReference type="GO" id="GO:0005768">
    <property type="term" value="C:endosome"/>
    <property type="evidence" value="ECO:0007669"/>
    <property type="project" value="UniProtKB-ARBA"/>
</dbReference>
<sequence>MSILFVAALRILLNKVEFRWKVQPPRLQTYLSHLEKNQLPLNDERLSSSPPPPKWKKIDSPVVEAALNDFIDLILKDFVINMWYSDLTPDMEFPELIRDLIMDAISEVSVRVKEINLVDLLMRDIVDLIGDHIDLFRRNQDAIGVDVMLTLSSEERDERLKFHLLNSKELHPALISPESEYKVLQRLTSGLLATVLRKREVQCPVIRCIARELLTCLILQPIMNLANPAYINELIESLLLVLNDDGINWMGVCEHSTNTTHNHGHSGTGGGHDNQTASADWAQMLEAATQRRTEVLMPENLENMWARGRNYRRKQHKSTKTGSQDPSVKCPAIDAIPEGMCAMHYVGSDPHLNVLGTNRSESSPDPDKELCSEVDHHVDEGKDIRDIPSKKYKDLKRSNSASLLGNQPLLKVCSPRSEVHNPESEKHGEGYRGKSGSEMVVRRDGHFLPKLRCRVMGAYFEKLGSTSFAVYSIAVTDGLEKTWFVRRRYRNFERLHRHLKDIPNYLLHLPPKRIFSSSIDDAFVYQRCIQFDKYLQDLLSIPNIAEQHEVWDFLSVSSKNYSFGKSSSMMRTLAVNVDDAVDDIVRQFKGVSDGLIRKVVGSSSLTTEVSSPTTNQNMSWSMDEMDKSVPRQTTAESVLSSDNEEGEKEANFGHENIDKEAEDNESNSDNEFSLKEDTQLLTNHGNECTNLDLDRKHDVAMEAKVGKDVPATAFNPIPDNMEDPVGVPPEWTPPNVTVPILNLVDNVFQLKKRGWLRRQVFWISKQILQVVMEDAIDDWILSEIHWLRREDTIAQGIRWVQDILWPGGTFFLRIQTPQVFIGGSAYDQKPLPSISESGGNKMTKSQSGSFELQLEAIRRASDLKKLLFDGAPAALVGLIGQKQYKRCASDIYYFTQSSICVKQLAYAILELLLISIFPELRSVIISVHENNLYRVP</sequence>
<dbReference type="SMART" id="SM00313">
    <property type="entry name" value="PXA"/>
    <property type="match status" value="1"/>
</dbReference>
<feature type="compositionally biased region" description="Polar residues" evidence="3">
    <location>
        <begin position="630"/>
        <end position="641"/>
    </location>
</feature>
<comment type="subcellular location">
    <subcellularLocation>
        <location evidence="1">Cytoplasm</location>
    </subcellularLocation>
</comment>
<dbReference type="InterPro" id="IPR013937">
    <property type="entry name" value="Sorting_nexin_C"/>
</dbReference>
<dbReference type="PANTHER" id="PTHR22999">
    <property type="entry name" value="PX SERINE/THREONINE KINASE PXK"/>
    <property type="match status" value="1"/>
</dbReference>
<evidence type="ECO:0000256" key="1">
    <source>
        <dbReference type="ARBA" id="ARBA00004496"/>
    </source>
</evidence>
<evidence type="ECO:0000313" key="6">
    <source>
        <dbReference type="Proteomes" id="UP000087766"/>
    </source>
</evidence>
<dbReference type="Proteomes" id="UP000087766">
    <property type="component" value="Chromosome 11"/>
</dbReference>
<feature type="domain" description="PXA" evidence="5">
    <location>
        <begin position="60"/>
        <end position="239"/>
    </location>
</feature>
<feature type="compositionally biased region" description="Polar residues" evidence="3">
    <location>
        <begin position="606"/>
        <end position="620"/>
    </location>
</feature>
<protein>
    <submittedName>
        <fullName evidence="7">Uncharacterized protein LOC106776822</fullName>
    </submittedName>
</protein>
<feature type="domain" description="PX" evidence="4">
    <location>
        <begin position="449"/>
        <end position="561"/>
    </location>
</feature>
<dbReference type="KEGG" id="vra:106776822"/>
<dbReference type="SUPFAM" id="SSF64268">
    <property type="entry name" value="PX domain"/>
    <property type="match status" value="1"/>
</dbReference>
<feature type="compositionally biased region" description="Basic and acidic residues" evidence="3">
    <location>
        <begin position="648"/>
        <end position="659"/>
    </location>
</feature>
<dbReference type="InterPro" id="IPR036871">
    <property type="entry name" value="PX_dom_sf"/>
</dbReference>
<dbReference type="Pfam" id="PF00787">
    <property type="entry name" value="PX"/>
    <property type="match status" value="1"/>
</dbReference>
<dbReference type="PROSITE" id="PS51207">
    <property type="entry name" value="PXA"/>
    <property type="match status" value="1"/>
</dbReference>